<evidence type="ECO:0000313" key="4">
    <source>
        <dbReference type="Proteomes" id="UP001152876"/>
    </source>
</evidence>
<keyword evidence="1" id="KW-0732">Signal</keyword>
<protein>
    <recommendedName>
        <fullName evidence="2">DUF5648 domain-containing protein</fullName>
    </recommendedName>
</protein>
<evidence type="ECO:0000259" key="2">
    <source>
        <dbReference type="Pfam" id="PF18885"/>
    </source>
</evidence>
<evidence type="ECO:0000313" key="3">
    <source>
        <dbReference type="EMBL" id="MDG5978482.1"/>
    </source>
</evidence>
<proteinExistence type="predicted"/>
<reference evidence="3" key="1">
    <citation type="submission" date="2013-01" db="EMBL/GenBank/DDBJ databases">
        <title>Genome draft of Hydrogenophaga taeniospiralis 2K1.</title>
        <authorList>
            <person name="Gomila M."/>
            <person name="Lalucat J."/>
        </authorList>
    </citation>
    <scope>NUCLEOTIDE SEQUENCE</scope>
    <source>
        <strain evidence="3">CCUG 15921</strain>
    </source>
</reference>
<dbReference type="Pfam" id="PF18885">
    <property type="entry name" value="DUF5648"/>
    <property type="match status" value="2"/>
</dbReference>
<dbReference type="RefSeq" id="WP_157572079.1">
    <property type="nucleotide sequence ID" value="NZ_AOGK01000043.1"/>
</dbReference>
<accession>A0A9X4SA78</accession>
<gene>
    <name evidence="3" type="ORF">H010_24749</name>
</gene>
<name>A0A9X4SA78_9BURK</name>
<feature type="domain" description="DUF5648" evidence="2">
    <location>
        <begin position="62"/>
        <end position="157"/>
    </location>
</feature>
<evidence type="ECO:0000256" key="1">
    <source>
        <dbReference type="SAM" id="SignalP"/>
    </source>
</evidence>
<comment type="caution">
    <text evidence="3">The sequence shown here is derived from an EMBL/GenBank/DDBJ whole genome shotgun (WGS) entry which is preliminary data.</text>
</comment>
<keyword evidence="4" id="KW-1185">Reference proteome</keyword>
<dbReference type="EMBL" id="AOGK01000043">
    <property type="protein sequence ID" value="MDG5978482.1"/>
    <property type="molecule type" value="Genomic_DNA"/>
</dbReference>
<dbReference type="Proteomes" id="UP001152876">
    <property type="component" value="Unassembled WGS sequence"/>
</dbReference>
<organism evidence="3 4">
    <name type="scientific">Hydrogenophaga taeniospiralis CCUG 15921</name>
    <dbReference type="NCBI Taxonomy" id="1281780"/>
    <lineage>
        <taxon>Bacteria</taxon>
        <taxon>Pseudomonadati</taxon>
        <taxon>Pseudomonadota</taxon>
        <taxon>Betaproteobacteria</taxon>
        <taxon>Burkholderiales</taxon>
        <taxon>Comamonadaceae</taxon>
        <taxon>Hydrogenophaga</taxon>
    </lineage>
</organism>
<sequence>MNQEKKLEDFMKKICALVLGLAGLVSTPAMAEVPGSAAAANCFTAMSNTLYEVWPGVQALKVGRFLNDANRVHLNSLDSNEISQLCSTQGWHLSTWGSNVLHNFRASAHAFQGGVPVYRFRHKIIGSYFYTSNYAEYMNTLNQPAHWVSEGVAFYVPDIHSAPMLLDQTDPQTGEVKRVSQYPLACARQMPPREDFVSIHCEEVPAPSTGLTPVYRFYSPSRGHFYTAIFDEAVSVNANRATNTYQYEGVAFWAFSHAALVNQPDLPGWMTGVYYSYSGPIFF</sequence>
<dbReference type="InterPro" id="IPR043708">
    <property type="entry name" value="DUF5648"/>
</dbReference>
<feature type="domain" description="DUF5648" evidence="2">
    <location>
        <begin position="209"/>
        <end position="254"/>
    </location>
</feature>
<feature type="signal peptide" evidence="1">
    <location>
        <begin position="1"/>
        <end position="31"/>
    </location>
</feature>
<dbReference type="AlphaFoldDB" id="A0A9X4SA78"/>
<feature type="chain" id="PRO_5040934694" description="DUF5648 domain-containing protein" evidence="1">
    <location>
        <begin position="32"/>
        <end position="283"/>
    </location>
</feature>